<dbReference type="InterPro" id="IPR018271">
    <property type="entry name" value="Ribosomal_uS14_CS"/>
</dbReference>
<dbReference type="InterPro" id="IPR023036">
    <property type="entry name" value="Ribosomal_uS14_bac/plastid"/>
</dbReference>
<reference evidence="9" key="1">
    <citation type="submission" date="2023-03" db="EMBL/GenBank/DDBJ databases">
        <authorList>
            <person name="Steffen K."/>
            <person name="Cardenas P."/>
        </authorList>
    </citation>
    <scope>NUCLEOTIDE SEQUENCE</scope>
</reference>
<dbReference type="HAMAP" id="MF_00537">
    <property type="entry name" value="Ribosomal_uS14_1"/>
    <property type="match status" value="1"/>
</dbReference>
<evidence type="ECO:0000256" key="8">
    <source>
        <dbReference type="ARBA" id="ARBA00083755"/>
    </source>
</evidence>
<dbReference type="PANTHER" id="PTHR19836">
    <property type="entry name" value="30S RIBOSOMAL PROTEIN S14"/>
    <property type="match status" value="1"/>
</dbReference>
<dbReference type="AlphaFoldDB" id="A0AA35XF21"/>
<gene>
    <name evidence="9" type="ORF">GBAR_LOCUS26758</name>
</gene>
<organism evidence="9 10">
    <name type="scientific">Geodia barretti</name>
    <name type="common">Barrett's horny sponge</name>
    <dbReference type="NCBI Taxonomy" id="519541"/>
    <lineage>
        <taxon>Eukaryota</taxon>
        <taxon>Metazoa</taxon>
        <taxon>Porifera</taxon>
        <taxon>Demospongiae</taxon>
        <taxon>Heteroscleromorpha</taxon>
        <taxon>Tetractinellida</taxon>
        <taxon>Astrophorina</taxon>
        <taxon>Geodiidae</taxon>
        <taxon>Geodia</taxon>
    </lineage>
</organism>
<evidence type="ECO:0000256" key="4">
    <source>
        <dbReference type="ARBA" id="ARBA00023274"/>
    </source>
</evidence>
<keyword evidence="4" id="KW-0687">Ribonucleoprotein</keyword>
<proteinExistence type="inferred from homology"/>
<comment type="similarity">
    <text evidence="1">Belongs to the universal ribosomal protein uS14 family.</text>
</comment>
<protein>
    <recommendedName>
        <fullName evidence="5">Small ribosomal subunit protein uS14</fullName>
    </recommendedName>
    <alternativeName>
        <fullName evidence="8">28S ribosomal protein S14, mitochondrial</fullName>
    </alternativeName>
    <alternativeName>
        <fullName evidence="7">40S ribosomal protein S29</fullName>
    </alternativeName>
    <alternativeName>
        <fullName evidence="6">Small ribosomal subunit protein uS14c</fullName>
    </alternativeName>
</protein>
<comment type="caution">
    <text evidence="9">The sequence shown here is derived from an EMBL/GenBank/DDBJ whole genome shotgun (WGS) entry which is preliminary data.</text>
</comment>
<dbReference type="Gene3D" id="1.10.287.1480">
    <property type="match status" value="1"/>
</dbReference>
<evidence type="ECO:0000256" key="7">
    <source>
        <dbReference type="ARBA" id="ARBA00035455"/>
    </source>
</evidence>
<keyword evidence="10" id="KW-1185">Reference proteome</keyword>
<dbReference type="EMBL" id="CASHTH010003731">
    <property type="protein sequence ID" value="CAI8048537.1"/>
    <property type="molecule type" value="Genomic_DNA"/>
</dbReference>
<dbReference type="GO" id="GO:0003735">
    <property type="term" value="F:structural constituent of ribosome"/>
    <property type="evidence" value="ECO:0007669"/>
    <property type="project" value="InterPro"/>
</dbReference>
<evidence type="ECO:0000313" key="10">
    <source>
        <dbReference type="Proteomes" id="UP001174909"/>
    </source>
</evidence>
<dbReference type="NCBIfam" id="NF006477">
    <property type="entry name" value="PRK08881.1"/>
    <property type="match status" value="1"/>
</dbReference>
<dbReference type="SUPFAM" id="SSF57716">
    <property type="entry name" value="Glucocorticoid receptor-like (DNA-binding domain)"/>
    <property type="match status" value="1"/>
</dbReference>
<dbReference type="Pfam" id="PF00253">
    <property type="entry name" value="Ribosomal_S14"/>
    <property type="match status" value="1"/>
</dbReference>
<comment type="subunit">
    <text evidence="2">Component of the 40S small ribosomal subunit.</text>
</comment>
<accession>A0AA35XF21</accession>
<dbReference type="PANTHER" id="PTHR19836:SF19">
    <property type="entry name" value="SMALL RIBOSOMAL SUBUNIT PROTEIN US14M"/>
    <property type="match status" value="1"/>
</dbReference>
<dbReference type="GO" id="GO:0005737">
    <property type="term" value="C:cytoplasm"/>
    <property type="evidence" value="ECO:0007669"/>
    <property type="project" value="UniProtKB-ARBA"/>
</dbReference>
<dbReference type="Proteomes" id="UP001174909">
    <property type="component" value="Unassembled WGS sequence"/>
</dbReference>
<dbReference type="GO" id="GO:0006412">
    <property type="term" value="P:translation"/>
    <property type="evidence" value="ECO:0007669"/>
    <property type="project" value="InterPro"/>
</dbReference>
<evidence type="ECO:0000256" key="5">
    <source>
        <dbReference type="ARBA" id="ARBA00035167"/>
    </source>
</evidence>
<dbReference type="InterPro" id="IPR001209">
    <property type="entry name" value="Ribosomal_uS14"/>
</dbReference>
<evidence type="ECO:0000256" key="3">
    <source>
        <dbReference type="ARBA" id="ARBA00022980"/>
    </source>
</evidence>
<evidence type="ECO:0000313" key="9">
    <source>
        <dbReference type="EMBL" id="CAI8048537.1"/>
    </source>
</evidence>
<evidence type="ECO:0000256" key="2">
    <source>
        <dbReference type="ARBA" id="ARBA00011542"/>
    </source>
</evidence>
<evidence type="ECO:0000256" key="1">
    <source>
        <dbReference type="ARBA" id="ARBA00009083"/>
    </source>
</evidence>
<dbReference type="PROSITE" id="PS00527">
    <property type="entry name" value="RIBOSOMAL_S14"/>
    <property type="match status" value="1"/>
</dbReference>
<sequence>MAKQSVFAKNAKRKKAVEKYAEKRNRLLEIAKDPRASYEDQLEARQELAKLPLNANPNRVRNRCEVTGRPRGYLRHFGLSRITFREMALKGMLPGVRKASW</sequence>
<dbReference type="FunFam" id="1.10.287.1480:FF:000001">
    <property type="entry name" value="30S ribosomal protein S14"/>
    <property type="match status" value="1"/>
</dbReference>
<dbReference type="GO" id="GO:0015935">
    <property type="term" value="C:small ribosomal subunit"/>
    <property type="evidence" value="ECO:0007669"/>
    <property type="project" value="TreeGrafter"/>
</dbReference>
<keyword evidence="3 9" id="KW-0689">Ribosomal protein</keyword>
<name>A0AA35XF21_GEOBA</name>
<evidence type="ECO:0000256" key="6">
    <source>
        <dbReference type="ARBA" id="ARBA00035247"/>
    </source>
</evidence>